<dbReference type="InterPro" id="IPR036259">
    <property type="entry name" value="MFS_trans_sf"/>
</dbReference>
<feature type="domain" description="Major facilitator superfamily (MFS) profile" evidence="8">
    <location>
        <begin position="11"/>
        <end position="463"/>
    </location>
</feature>
<dbReference type="Proteomes" id="UP000219612">
    <property type="component" value="Unassembled WGS sequence"/>
</dbReference>
<feature type="transmembrane region" description="Helical" evidence="7">
    <location>
        <begin position="225"/>
        <end position="245"/>
    </location>
</feature>
<comment type="subcellular location">
    <subcellularLocation>
        <location evidence="1">Cell membrane</location>
        <topology evidence="1">Multi-pass membrane protein</topology>
    </subcellularLocation>
</comment>
<evidence type="ECO:0000256" key="4">
    <source>
        <dbReference type="ARBA" id="ARBA00022692"/>
    </source>
</evidence>
<dbReference type="PANTHER" id="PTHR42718:SF46">
    <property type="entry name" value="BLR6921 PROTEIN"/>
    <property type="match status" value="1"/>
</dbReference>
<dbReference type="AlphaFoldDB" id="A0A285HA38"/>
<dbReference type="GO" id="GO:0022857">
    <property type="term" value="F:transmembrane transporter activity"/>
    <property type="evidence" value="ECO:0007669"/>
    <property type="project" value="InterPro"/>
</dbReference>
<feature type="transmembrane region" description="Helical" evidence="7">
    <location>
        <begin position="302"/>
        <end position="320"/>
    </location>
</feature>
<dbReference type="Pfam" id="PF07690">
    <property type="entry name" value="MFS_1"/>
    <property type="match status" value="1"/>
</dbReference>
<feature type="transmembrane region" description="Helical" evidence="7">
    <location>
        <begin position="136"/>
        <end position="158"/>
    </location>
</feature>
<keyword evidence="10" id="KW-1185">Reference proteome</keyword>
<feature type="transmembrane region" description="Helical" evidence="7">
    <location>
        <begin position="77"/>
        <end position="96"/>
    </location>
</feature>
<feature type="transmembrane region" description="Helical" evidence="7">
    <location>
        <begin position="198"/>
        <end position="219"/>
    </location>
</feature>
<keyword evidence="3" id="KW-1003">Cell membrane</keyword>
<dbReference type="CDD" id="cd17321">
    <property type="entry name" value="MFS_MMR_MDR_like"/>
    <property type="match status" value="1"/>
</dbReference>
<evidence type="ECO:0000313" key="9">
    <source>
        <dbReference type="EMBL" id="SNY32619.1"/>
    </source>
</evidence>
<accession>A0A285HA38</accession>
<evidence type="ECO:0000256" key="6">
    <source>
        <dbReference type="ARBA" id="ARBA00023136"/>
    </source>
</evidence>
<feature type="transmembrane region" description="Helical" evidence="7">
    <location>
        <begin position="102"/>
        <end position="124"/>
    </location>
</feature>
<feature type="transmembrane region" description="Helical" evidence="7">
    <location>
        <begin position="363"/>
        <end position="389"/>
    </location>
</feature>
<dbReference type="GO" id="GO:0005886">
    <property type="term" value="C:plasma membrane"/>
    <property type="evidence" value="ECO:0007669"/>
    <property type="project" value="UniProtKB-SubCell"/>
</dbReference>
<dbReference type="Gene3D" id="1.20.1720.10">
    <property type="entry name" value="Multidrug resistance protein D"/>
    <property type="match status" value="1"/>
</dbReference>
<keyword evidence="2" id="KW-0813">Transport</keyword>
<dbReference type="PRINTS" id="PR01036">
    <property type="entry name" value="TCRTETB"/>
</dbReference>
<dbReference type="EMBL" id="OBDY01000004">
    <property type="protein sequence ID" value="SNY32619.1"/>
    <property type="molecule type" value="Genomic_DNA"/>
</dbReference>
<name>A0A285HA38_9ACTN</name>
<evidence type="ECO:0000256" key="3">
    <source>
        <dbReference type="ARBA" id="ARBA00022475"/>
    </source>
</evidence>
<keyword evidence="4 7" id="KW-0812">Transmembrane</keyword>
<protein>
    <submittedName>
        <fullName evidence="9">Drug resistance transporter, EmrB/QacA subfamily</fullName>
    </submittedName>
</protein>
<dbReference type="Gene3D" id="1.20.1250.20">
    <property type="entry name" value="MFS general substrate transporter like domains"/>
    <property type="match status" value="1"/>
</dbReference>
<evidence type="ECO:0000313" key="10">
    <source>
        <dbReference type="Proteomes" id="UP000219612"/>
    </source>
</evidence>
<keyword evidence="6 7" id="KW-0472">Membrane</keyword>
<evidence type="ECO:0000259" key="8">
    <source>
        <dbReference type="PROSITE" id="PS50850"/>
    </source>
</evidence>
<feature type="transmembrane region" description="Helical" evidence="7">
    <location>
        <begin position="332"/>
        <end position="351"/>
    </location>
</feature>
<evidence type="ECO:0000256" key="2">
    <source>
        <dbReference type="ARBA" id="ARBA00022448"/>
    </source>
</evidence>
<feature type="transmembrane region" description="Helical" evidence="7">
    <location>
        <begin position="46"/>
        <end position="65"/>
    </location>
</feature>
<evidence type="ECO:0000256" key="7">
    <source>
        <dbReference type="SAM" id="Phobius"/>
    </source>
</evidence>
<evidence type="ECO:0000256" key="1">
    <source>
        <dbReference type="ARBA" id="ARBA00004651"/>
    </source>
</evidence>
<proteinExistence type="predicted"/>
<dbReference type="PROSITE" id="PS50850">
    <property type="entry name" value="MFS"/>
    <property type="match status" value="1"/>
</dbReference>
<dbReference type="InterPro" id="IPR020846">
    <property type="entry name" value="MFS_dom"/>
</dbReference>
<feature type="transmembrane region" description="Helical" evidence="7">
    <location>
        <begin position="439"/>
        <end position="459"/>
    </location>
</feature>
<reference evidence="9 10" key="1">
    <citation type="submission" date="2017-09" db="EMBL/GenBank/DDBJ databases">
        <authorList>
            <person name="Ehlers B."/>
            <person name="Leendertz F.H."/>
        </authorList>
    </citation>
    <scope>NUCLEOTIDE SEQUENCE [LARGE SCALE GENOMIC DNA]</scope>
    <source>
        <strain evidence="9 10">CGMCC 4.6857</strain>
    </source>
</reference>
<dbReference type="SUPFAM" id="SSF103473">
    <property type="entry name" value="MFS general substrate transporter"/>
    <property type="match status" value="1"/>
</dbReference>
<feature type="transmembrane region" description="Helical" evidence="7">
    <location>
        <begin position="266"/>
        <end position="290"/>
    </location>
</feature>
<dbReference type="InterPro" id="IPR011701">
    <property type="entry name" value="MFS"/>
</dbReference>
<keyword evidence="5 7" id="KW-1133">Transmembrane helix</keyword>
<gene>
    <name evidence="9" type="ORF">SAMN05421748_10415</name>
</gene>
<dbReference type="RefSeq" id="WP_245922944.1">
    <property type="nucleotide sequence ID" value="NZ_OBDY01000004.1"/>
</dbReference>
<organism evidence="9 10">
    <name type="scientific">Paractinoplanes atraurantiacus</name>
    <dbReference type="NCBI Taxonomy" id="1036182"/>
    <lineage>
        <taxon>Bacteria</taxon>
        <taxon>Bacillati</taxon>
        <taxon>Actinomycetota</taxon>
        <taxon>Actinomycetes</taxon>
        <taxon>Micromonosporales</taxon>
        <taxon>Micromonosporaceae</taxon>
        <taxon>Paractinoplanes</taxon>
    </lineage>
</organism>
<sequence>MSPSVPRRAAALAVLCAMSLMIVLDSTIVAVALPDIQRELGFSPAGVSWVVNAYLLAFAGLLLLAGRLGDLLGAWRVFLAGLAVFVAASLLCGLAGNAEVLIAGRFLQGAGGAFAAAVVLGMIVRLFPSDKEQARALGIYSFTQAGGAALGFVVGGVLTDALGWPVIFLINVPIGVAVWFFGRGVLPREPGLGLGAGLDIPGAALITLGLALGVYAITRTGSPEALIPATVSGAAALILIFGFLVRQHAAPRPLIPLRLLGRGWLLRANAVVVLVFATGMGFQFVNALFVQQVMGYDALGTGLAFLPTPIVIGLVSLFVAARLTGRFGPRPVLIAGLATLLAGLLLLARVPEQPSYVADMLPPLIVMGLGVGVTIPSIVMLAMAGAAPAETGMVSGFSNTAQQAGGALGLSLLAAVAAARAESSAGSTQVAALHAGYTLAFLVAAGFVLAALALTTLLLRRPPQPSAPPSDPIAIATA</sequence>
<dbReference type="PANTHER" id="PTHR42718">
    <property type="entry name" value="MAJOR FACILITATOR SUPERFAMILY MULTIDRUG TRANSPORTER MFSC"/>
    <property type="match status" value="1"/>
</dbReference>
<evidence type="ECO:0000256" key="5">
    <source>
        <dbReference type="ARBA" id="ARBA00022989"/>
    </source>
</evidence>
<feature type="transmembrane region" description="Helical" evidence="7">
    <location>
        <begin position="164"/>
        <end position="186"/>
    </location>
</feature>